<evidence type="ECO:0000313" key="1">
    <source>
        <dbReference type="EMBL" id="KKM17768.1"/>
    </source>
</evidence>
<dbReference type="InterPro" id="IPR036614">
    <property type="entry name" value="RusA-like_sf"/>
</dbReference>
<dbReference type="AlphaFoldDB" id="A0A0F9K6Q0"/>
<dbReference type="GO" id="GO:0000287">
    <property type="term" value="F:magnesium ion binding"/>
    <property type="evidence" value="ECO:0007669"/>
    <property type="project" value="InterPro"/>
</dbReference>
<dbReference type="Pfam" id="PF05866">
    <property type="entry name" value="RusA"/>
    <property type="match status" value="1"/>
</dbReference>
<protein>
    <submittedName>
        <fullName evidence="1">Uncharacterized protein</fullName>
    </submittedName>
</protein>
<dbReference type="InterPro" id="IPR008822">
    <property type="entry name" value="Endonuclease_RusA-like"/>
</dbReference>
<name>A0A0F9K6Q0_9ZZZZ</name>
<dbReference type="GO" id="GO:0006310">
    <property type="term" value="P:DNA recombination"/>
    <property type="evidence" value="ECO:0007669"/>
    <property type="project" value="InterPro"/>
</dbReference>
<dbReference type="Gene3D" id="3.30.1330.70">
    <property type="entry name" value="Holliday junction resolvase RusA"/>
    <property type="match status" value="1"/>
</dbReference>
<reference evidence="1" key="1">
    <citation type="journal article" date="2015" name="Nature">
        <title>Complex archaea that bridge the gap between prokaryotes and eukaryotes.</title>
        <authorList>
            <person name="Spang A."/>
            <person name="Saw J.H."/>
            <person name="Jorgensen S.L."/>
            <person name="Zaremba-Niedzwiedzka K."/>
            <person name="Martijn J."/>
            <person name="Lind A.E."/>
            <person name="van Eijk R."/>
            <person name="Schleper C."/>
            <person name="Guy L."/>
            <person name="Ettema T.J."/>
        </authorList>
    </citation>
    <scope>NUCLEOTIDE SEQUENCE</scope>
</reference>
<sequence>MSTKIIRLKNGRPKIIKATKSLVWQNQAKPFINKAFAGNDTIDEAVGIEIFYYFAPPKSWSKEKKRDALAGKIRPTSKTTQGDLDNITKNFLDALVAGGHLKDDSLVVSLFAAKYYAPEERTEAKVVGA</sequence>
<accession>A0A0F9K6Q0</accession>
<proteinExistence type="predicted"/>
<comment type="caution">
    <text evidence="1">The sequence shown here is derived from an EMBL/GenBank/DDBJ whole genome shotgun (WGS) entry which is preliminary data.</text>
</comment>
<dbReference type="EMBL" id="LAZR01014375">
    <property type="protein sequence ID" value="KKM17768.1"/>
    <property type="molecule type" value="Genomic_DNA"/>
</dbReference>
<dbReference type="SUPFAM" id="SSF103084">
    <property type="entry name" value="Holliday junction resolvase RusA"/>
    <property type="match status" value="1"/>
</dbReference>
<organism evidence="1">
    <name type="scientific">marine sediment metagenome</name>
    <dbReference type="NCBI Taxonomy" id="412755"/>
    <lineage>
        <taxon>unclassified sequences</taxon>
        <taxon>metagenomes</taxon>
        <taxon>ecological metagenomes</taxon>
    </lineage>
</organism>
<dbReference type="GO" id="GO:0006281">
    <property type="term" value="P:DNA repair"/>
    <property type="evidence" value="ECO:0007669"/>
    <property type="project" value="InterPro"/>
</dbReference>
<gene>
    <name evidence="1" type="ORF">LCGC14_1672420</name>
</gene>